<name>A0A397IFG2_9GLOM</name>
<dbReference type="AlphaFoldDB" id="A0A397IFG2"/>
<dbReference type="InterPro" id="IPR011990">
    <property type="entry name" value="TPR-like_helical_dom_sf"/>
</dbReference>
<dbReference type="Proteomes" id="UP000266861">
    <property type="component" value="Unassembled WGS sequence"/>
</dbReference>
<sequence length="528" mass="59374">MKFSHGCDKLTWMCKLWKRSSSLVHSEDPQAQQSSPKNSLLRHFNITKFKIDCAKYFEKENQVVHYCTKYLNDFPTSYNTMCDRAEAYGKLKKYDKAIDDLNSAILLRPQRSTAWCLRGVIKGLKKSYTDALDDLNKAIVIDPIDCLALKWRAFCYYMLKSYEQALLDLNMVIILGCSDTFTYINKANINRELKNLDETYKDAASEPSSIIDATSKIILSSFSDSEIDSNINVSSNVNDTEEKSVVNNINLTHEESSIKPASIIDTASKTVLLSSGDPEVDININALSNVNNTEKKSVINNINLTQEEPSIKPALTTDTTSKTVLLLSFGNPEVDININANINDPEEKSIINNINSTQEELFIKPALITDKTSNVVLSSFSDPEVDININELSNVNDTEEKSVINNINLTQEEPSCELTSIADTTSKFVLSSFSDSGVDSNINALSNINDMEEKSIINNFNSTQKEPSCELTSITDTTSKIKMLPLLKLTSSNYTEEERLNNINEILGEILNRVEMIKKYREQQRKKK</sequence>
<reference evidence="4 5" key="1">
    <citation type="submission" date="2018-08" db="EMBL/GenBank/DDBJ databases">
        <title>Genome and evolution of the arbuscular mycorrhizal fungus Diversispora epigaea (formerly Glomus versiforme) and its bacterial endosymbionts.</title>
        <authorList>
            <person name="Sun X."/>
            <person name="Fei Z."/>
            <person name="Harrison M."/>
        </authorList>
    </citation>
    <scope>NUCLEOTIDE SEQUENCE [LARGE SCALE GENOMIC DNA]</scope>
    <source>
        <strain evidence="4 5">IT104</strain>
    </source>
</reference>
<dbReference type="STRING" id="1348612.A0A397IFG2"/>
<dbReference type="Pfam" id="PF13181">
    <property type="entry name" value="TPR_8"/>
    <property type="match status" value="1"/>
</dbReference>
<dbReference type="InterPro" id="IPR050498">
    <property type="entry name" value="Ycf3"/>
</dbReference>
<dbReference type="InterPro" id="IPR019734">
    <property type="entry name" value="TPR_rpt"/>
</dbReference>
<accession>A0A397IFG2</accession>
<evidence type="ECO:0000256" key="1">
    <source>
        <dbReference type="ARBA" id="ARBA00022737"/>
    </source>
</evidence>
<dbReference type="EMBL" id="PQFF01000224">
    <property type="protein sequence ID" value="RHZ72516.1"/>
    <property type="molecule type" value="Genomic_DNA"/>
</dbReference>
<dbReference type="PROSITE" id="PS50005">
    <property type="entry name" value="TPR"/>
    <property type="match status" value="1"/>
</dbReference>
<dbReference type="PANTHER" id="PTHR44858:SF1">
    <property type="entry name" value="UDP-N-ACETYLGLUCOSAMINE--PEPTIDE N-ACETYLGLUCOSAMINYLTRANSFERASE SPINDLY-RELATED"/>
    <property type="match status" value="1"/>
</dbReference>
<evidence type="ECO:0000313" key="4">
    <source>
        <dbReference type="EMBL" id="RHZ72516.1"/>
    </source>
</evidence>
<proteinExistence type="predicted"/>
<dbReference type="SMART" id="SM00028">
    <property type="entry name" value="TPR"/>
    <property type="match status" value="3"/>
</dbReference>
<feature type="repeat" description="TPR" evidence="3">
    <location>
        <begin position="78"/>
        <end position="111"/>
    </location>
</feature>
<protein>
    <submittedName>
        <fullName evidence="4">Uncharacterized protein</fullName>
    </submittedName>
</protein>
<keyword evidence="1" id="KW-0677">Repeat</keyword>
<dbReference type="PANTHER" id="PTHR44858">
    <property type="entry name" value="TETRATRICOPEPTIDE REPEAT PROTEIN 6"/>
    <property type="match status" value="1"/>
</dbReference>
<gene>
    <name evidence="4" type="ORF">Glove_242g94</name>
</gene>
<evidence type="ECO:0000256" key="2">
    <source>
        <dbReference type="ARBA" id="ARBA00022803"/>
    </source>
</evidence>
<keyword evidence="5" id="KW-1185">Reference proteome</keyword>
<organism evidence="4 5">
    <name type="scientific">Diversispora epigaea</name>
    <dbReference type="NCBI Taxonomy" id="1348612"/>
    <lineage>
        <taxon>Eukaryota</taxon>
        <taxon>Fungi</taxon>
        <taxon>Fungi incertae sedis</taxon>
        <taxon>Mucoromycota</taxon>
        <taxon>Glomeromycotina</taxon>
        <taxon>Glomeromycetes</taxon>
        <taxon>Diversisporales</taxon>
        <taxon>Diversisporaceae</taxon>
        <taxon>Diversispora</taxon>
    </lineage>
</organism>
<comment type="caution">
    <text evidence="4">The sequence shown here is derived from an EMBL/GenBank/DDBJ whole genome shotgun (WGS) entry which is preliminary data.</text>
</comment>
<dbReference type="Gene3D" id="1.25.40.10">
    <property type="entry name" value="Tetratricopeptide repeat domain"/>
    <property type="match status" value="2"/>
</dbReference>
<evidence type="ECO:0000313" key="5">
    <source>
        <dbReference type="Proteomes" id="UP000266861"/>
    </source>
</evidence>
<keyword evidence="2 3" id="KW-0802">TPR repeat</keyword>
<evidence type="ECO:0000256" key="3">
    <source>
        <dbReference type="PROSITE-ProRule" id="PRU00339"/>
    </source>
</evidence>
<dbReference type="SUPFAM" id="SSF48452">
    <property type="entry name" value="TPR-like"/>
    <property type="match status" value="1"/>
</dbReference>